<gene>
    <name evidence="1" type="ORF">KI688_010269</name>
</gene>
<evidence type="ECO:0000313" key="1">
    <source>
        <dbReference type="EMBL" id="KAG9069368.1"/>
    </source>
</evidence>
<accession>A0A9P8BVL1</accession>
<dbReference type="EMBL" id="JAHRHY010000005">
    <property type="protein sequence ID" value="KAG9069368.1"/>
    <property type="molecule type" value="Genomic_DNA"/>
</dbReference>
<organism evidence="1 2">
    <name type="scientific">Linnemannia hyalina</name>
    <dbReference type="NCBI Taxonomy" id="64524"/>
    <lineage>
        <taxon>Eukaryota</taxon>
        <taxon>Fungi</taxon>
        <taxon>Fungi incertae sedis</taxon>
        <taxon>Mucoromycota</taxon>
        <taxon>Mortierellomycotina</taxon>
        <taxon>Mortierellomycetes</taxon>
        <taxon>Mortierellales</taxon>
        <taxon>Mortierellaceae</taxon>
        <taxon>Linnemannia</taxon>
    </lineage>
</organism>
<proteinExistence type="predicted"/>
<sequence length="83" mass="9176">MYSAGTRLKIRAEYTPLQSDDGAKTAQDVFGSYGKIILVNHHYMTGTSIQSLSFDFVLEIPHSSPNDLEIPRVALVDTMNCAQ</sequence>
<dbReference type="Proteomes" id="UP000707451">
    <property type="component" value="Unassembled WGS sequence"/>
</dbReference>
<comment type="caution">
    <text evidence="1">The sequence shown here is derived from an EMBL/GenBank/DDBJ whole genome shotgun (WGS) entry which is preliminary data.</text>
</comment>
<evidence type="ECO:0000313" key="2">
    <source>
        <dbReference type="Proteomes" id="UP000707451"/>
    </source>
</evidence>
<name>A0A9P8BVL1_9FUNG</name>
<reference evidence="1" key="1">
    <citation type="submission" date="2021-06" db="EMBL/GenBank/DDBJ databases">
        <title>Genome Sequence of Mortierella hyaline Strain SCG-10, a Cold-Adapted, Nitrate-Reducing Fungus Isolated from Soil in Minnesota, USA.</title>
        <authorList>
            <person name="Aldossari N."/>
        </authorList>
    </citation>
    <scope>NUCLEOTIDE SEQUENCE</scope>
    <source>
        <strain evidence="1">SCG-10</strain>
    </source>
</reference>
<protein>
    <submittedName>
        <fullName evidence="1">Uncharacterized protein</fullName>
    </submittedName>
</protein>
<dbReference type="AlphaFoldDB" id="A0A9P8BVL1"/>
<keyword evidence="2" id="KW-1185">Reference proteome</keyword>
<dbReference type="OrthoDB" id="2449117at2759"/>